<dbReference type="UniPathway" id="UPA00148">
    <property type="reaction ID" value="UER00227"/>
</dbReference>
<comment type="catalytic activity">
    <reaction evidence="5">
        <text>Co-precorrin-5B + S-adenosyl-L-methionine = Co-precorrin-6A + S-adenosyl-L-homocysteine</text>
        <dbReference type="Rhea" id="RHEA:26285"/>
        <dbReference type="ChEBI" id="CHEBI:57856"/>
        <dbReference type="ChEBI" id="CHEBI:59789"/>
        <dbReference type="ChEBI" id="CHEBI:60063"/>
        <dbReference type="ChEBI" id="CHEBI:60064"/>
        <dbReference type="EC" id="2.1.1.195"/>
    </reaction>
</comment>
<dbReference type="Gene3D" id="3.30.2110.10">
    <property type="entry name" value="CbiD-like"/>
    <property type="match status" value="1"/>
</dbReference>
<comment type="function">
    <text evidence="5">Catalyzes the methylation of C-1 in cobalt-precorrin-5B to form cobalt-precorrin-6A.</text>
</comment>
<dbReference type="NCBIfam" id="TIGR00312">
    <property type="entry name" value="cbiD"/>
    <property type="match status" value="1"/>
</dbReference>
<keyword evidence="2 5" id="KW-0489">Methyltransferase</keyword>
<dbReference type="GO" id="GO:0019251">
    <property type="term" value="P:anaerobic cobalamin biosynthetic process"/>
    <property type="evidence" value="ECO:0007669"/>
    <property type="project" value="UniProtKB-UniRule"/>
</dbReference>
<evidence type="ECO:0000313" key="6">
    <source>
        <dbReference type="EMBL" id="MST62310.1"/>
    </source>
</evidence>
<keyword evidence="3 5" id="KW-0808">Transferase</keyword>
<evidence type="ECO:0000256" key="3">
    <source>
        <dbReference type="ARBA" id="ARBA00022679"/>
    </source>
</evidence>
<dbReference type="InterPro" id="IPR036074">
    <property type="entry name" value="CbiD_sf"/>
</dbReference>
<keyword evidence="7" id="KW-1185">Reference proteome</keyword>
<dbReference type="PIRSF" id="PIRSF026782">
    <property type="entry name" value="CbiD"/>
    <property type="match status" value="1"/>
</dbReference>
<dbReference type="Proteomes" id="UP000440713">
    <property type="component" value="Unassembled WGS sequence"/>
</dbReference>
<dbReference type="EC" id="2.1.1.195" evidence="5"/>
<keyword evidence="4 5" id="KW-0949">S-adenosyl-L-methionine</keyword>
<comment type="caution">
    <text evidence="6">The sequence shown here is derived from an EMBL/GenBank/DDBJ whole genome shotgun (WGS) entry which is preliminary data.</text>
</comment>
<keyword evidence="1 5" id="KW-0169">Cobalamin biosynthesis</keyword>
<evidence type="ECO:0000313" key="7">
    <source>
        <dbReference type="Proteomes" id="UP000440713"/>
    </source>
</evidence>
<dbReference type="EMBL" id="VUNE01000002">
    <property type="protein sequence ID" value="MST62310.1"/>
    <property type="molecule type" value="Genomic_DNA"/>
</dbReference>
<organism evidence="6 7">
    <name type="scientific">Peptostreptococcus porci</name>
    <dbReference type="NCBI Taxonomy" id="2652282"/>
    <lineage>
        <taxon>Bacteria</taxon>
        <taxon>Bacillati</taxon>
        <taxon>Bacillota</taxon>
        <taxon>Clostridia</taxon>
        <taxon>Peptostreptococcales</taxon>
        <taxon>Peptostreptococcaceae</taxon>
        <taxon>Peptostreptococcus</taxon>
    </lineage>
</organism>
<evidence type="ECO:0000256" key="4">
    <source>
        <dbReference type="ARBA" id="ARBA00022691"/>
    </source>
</evidence>
<proteinExistence type="inferred from homology"/>
<evidence type="ECO:0000256" key="5">
    <source>
        <dbReference type="HAMAP-Rule" id="MF_00787"/>
    </source>
</evidence>
<dbReference type="SUPFAM" id="SSF111342">
    <property type="entry name" value="CbiD-like"/>
    <property type="match status" value="1"/>
</dbReference>
<comment type="pathway">
    <text evidence="5">Cofactor biosynthesis; adenosylcobalamin biosynthesis; cob(II)yrinate a,c-diamide from sirohydrochlorin (anaerobic route): step 6/10.</text>
</comment>
<dbReference type="AlphaFoldDB" id="A0A6N7X031"/>
<comment type="similarity">
    <text evidence="5">Belongs to the CbiD family.</text>
</comment>
<sequence length="383" mass="42301">MDSFVYIDGKKYRRGFTTGSCAAASTKASLIKLITREDLKSVNIDTPKGISIEIPVVGQTMENGSVISYVVKDGGDDVDATNKMKIFSKVELITIDELPKIRSEKLLDGVEITSGVGIGIVTKKGLSVDVGRPAINPTPLRMICDEIENVFDDFDIDRMDFLGDKILLVTIFAPNGEEIAKETFNSNLGIEGGISIIGTSGIVEPMSEEAWKKALTLELSMKREYGEKVVLVPGNIGLSTMVEIFGFDENRIVKMSNFIGYMLMECKRLGFKEIVIGGHIGKLIKMSAGIMNTHSRFADARNEIMVSNLALMGADLKFLNRINECVTTDAMIPIIKEYGFEKVFEIIAEKSVSRAKRFIRDHDGTIKIEVWLFSMDGQLLAKK</sequence>
<accession>A0A6N7X031</accession>
<dbReference type="Pfam" id="PF01888">
    <property type="entry name" value="CbiD"/>
    <property type="match status" value="1"/>
</dbReference>
<dbReference type="InterPro" id="IPR002748">
    <property type="entry name" value="CbiD"/>
</dbReference>
<dbReference type="GO" id="GO:0032259">
    <property type="term" value="P:methylation"/>
    <property type="evidence" value="ECO:0007669"/>
    <property type="project" value="UniProtKB-KW"/>
</dbReference>
<dbReference type="HAMAP" id="MF_00787">
    <property type="entry name" value="CbiD"/>
    <property type="match status" value="1"/>
</dbReference>
<protein>
    <recommendedName>
        <fullName evidence="5">Cobalt-precorrin-5B C(1)-methyltransferase</fullName>
        <ecNumber evidence="5">2.1.1.195</ecNumber>
    </recommendedName>
    <alternativeName>
        <fullName evidence="5">Cobalt-precorrin-6A synthase</fullName>
    </alternativeName>
</protein>
<dbReference type="PANTHER" id="PTHR35863:SF1">
    <property type="entry name" value="COBALT-PRECORRIN-5B C(1)-METHYLTRANSFERASE"/>
    <property type="match status" value="1"/>
</dbReference>
<dbReference type="PANTHER" id="PTHR35863">
    <property type="entry name" value="COBALT-PRECORRIN-5B C(1)-METHYLTRANSFERASE"/>
    <property type="match status" value="1"/>
</dbReference>
<gene>
    <name evidence="5 6" type="primary">cbiD</name>
    <name evidence="6" type="ORF">FYJ71_04880</name>
</gene>
<dbReference type="RefSeq" id="WP_154537704.1">
    <property type="nucleotide sequence ID" value="NZ_VUNE01000002.1"/>
</dbReference>
<dbReference type="GO" id="GO:0008168">
    <property type="term" value="F:methyltransferase activity"/>
    <property type="evidence" value="ECO:0007669"/>
    <property type="project" value="UniProtKB-UniRule"/>
</dbReference>
<reference evidence="6 7" key="1">
    <citation type="submission" date="2019-08" db="EMBL/GenBank/DDBJ databases">
        <title>In-depth cultivation of the pig gut microbiome towards novel bacterial diversity and tailored functional studies.</title>
        <authorList>
            <person name="Wylensek D."/>
            <person name="Hitch T.C.A."/>
            <person name="Clavel T."/>
        </authorList>
    </citation>
    <scope>NUCLEOTIDE SEQUENCE [LARGE SCALE GENOMIC DNA]</scope>
    <source>
        <strain evidence="6 7">WCA-SAB-591-4A-A</strain>
    </source>
</reference>
<name>A0A6N7X031_9FIRM</name>
<evidence type="ECO:0000256" key="1">
    <source>
        <dbReference type="ARBA" id="ARBA00022573"/>
    </source>
</evidence>
<evidence type="ECO:0000256" key="2">
    <source>
        <dbReference type="ARBA" id="ARBA00022603"/>
    </source>
</evidence>